<dbReference type="PROSITE" id="PS50928">
    <property type="entry name" value="ABC_TM1"/>
    <property type="match status" value="1"/>
</dbReference>
<feature type="transmembrane region" description="Helical" evidence="7">
    <location>
        <begin position="7"/>
        <end position="26"/>
    </location>
</feature>
<comment type="caution">
    <text evidence="9">The sequence shown here is derived from an EMBL/GenBank/DDBJ whole genome shotgun (WGS) entry which is preliminary data.</text>
</comment>
<dbReference type="InterPro" id="IPR051393">
    <property type="entry name" value="ABC_transporter_permease"/>
</dbReference>
<evidence type="ECO:0000256" key="4">
    <source>
        <dbReference type="ARBA" id="ARBA00022692"/>
    </source>
</evidence>
<feature type="transmembrane region" description="Helical" evidence="7">
    <location>
        <begin position="59"/>
        <end position="80"/>
    </location>
</feature>
<evidence type="ECO:0000256" key="7">
    <source>
        <dbReference type="RuleBase" id="RU363032"/>
    </source>
</evidence>
<dbReference type="InterPro" id="IPR035906">
    <property type="entry name" value="MetI-like_sf"/>
</dbReference>
<dbReference type="Proteomes" id="UP001501237">
    <property type="component" value="Unassembled WGS sequence"/>
</dbReference>
<dbReference type="Gene3D" id="1.10.3720.10">
    <property type="entry name" value="MetI-like"/>
    <property type="match status" value="1"/>
</dbReference>
<evidence type="ECO:0000256" key="6">
    <source>
        <dbReference type="ARBA" id="ARBA00023136"/>
    </source>
</evidence>
<dbReference type="SUPFAM" id="SSF161098">
    <property type="entry name" value="MetI-like"/>
    <property type="match status" value="1"/>
</dbReference>
<gene>
    <name evidence="9" type="ORF">GCM10010468_20540</name>
</gene>
<comment type="similarity">
    <text evidence="7">Belongs to the binding-protein-dependent transport system permease family.</text>
</comment>
<dbReference type="CDD" id="cd06261">
    <property type="entry name" value="TM_PBP2"/>
    <property type="match status" value="1"/>
</dbReference>
<proteinExistence type="inferred from homology"/>
<dbReference type="PANTHER" id="PTHR30193:SF1">
    <property type="entry name" value="ABC TRANSPORTER PERMEASE PROTEIN YESP-RELATED"/>
    <property type="match status" value="1"/>
</dbReference>
<dbReference type="EMBL" id="BAAAUV010000004">
    <property type="protein sequence ID" value="GAA3205502.1"/>
    <property type="molecule type" value="Genomic_DNA"/>
</dbReference>
<reference evidence="10" key="1">
    <citation type="journal article" date="2019" name="Int. J. Syst. Evol. Microbiol.">
        <title>The Global Catalogue of Microorganisms (GCM) 10K type strain sequencing project: providing services to taxonomists for standard genome sequencing and annotation.</title>
        <authorList>
            <consortium name="The Broad Institute Genomics Platform"/>
            <consortium name="The Broad Institute Genome Sequencing Center for Infectious Disease"/>
            <person name="Wu L."/>
            <person name="Ma J."/>
        </authorList>
    </citation>
    <scope>NUCLEOTIDE SEQUENCE [LARGE SCALE GENOMIC DNA]</scope>
    <source>
        <strain evidence="10">JCM 9377</strain>
    </source>
</reference>
<keyword evidence="6 7" id="KW-0472">Membrane</keyword>
<keyword evidence="3" id="KW-1003">Cell membrane</keyword>
<evidence type="ECO:0000256" key="2">
    <source>
        <dbReference type="ARBA" id="ARBA00022448"/>
    </source>
</evidence>
<feature type="transmembrane region" description="Helical" evidence="7">
    <location>
        <begin position="271"/>
        <end position="293"/>
    </location>
</feature>
<feature type="transmembrane region" description="Helical" evidence="7">
    <location>
        <begin position="92"/>
        <end position="113"/>
    </location>
</feature>
<evidence type="ECO:0000256" key="1">
    <source>
        <dbReference type="ARBA" id="ARBA00004651"/>
    </source>
</evidence>
<evidence type="ECO:0000256" key="3">
    <source>
        <dbReference type="ARBA" id="ARBA00022475"/>
    </source>
</evidence>
<name>A0ABP6Q8V4_9ACTN</name>
<keyword evidence="2 7" id="KW-0813">Transport</keyword>
<sequence>MFLSPWLIGFAFFFAYPLLATFYFSFFRYDLFTLEPVGLDNWKFFWTDADAHQALLNTLWLVAVMVPLRVLFGLGIAQLLTHVKRGGGLLRAIFYLPYLLPPVAGAVAFVFLLNPATGPINSLIDGVLLGPLNSVLGTHWTAPDWFNDPSWSKPGLTLLALWSVGDVMIILLAALLDVPKSLYEAASIDGAGAWQRFRRITLPTVQPVLMFAAVTGVIQTLQYFTQAIVAGKVASGQTDLPGQVLLPGYPNGSTLTFPQWLNDEGFRQFNMGYASVLSIILFAISMFFTLFLLRSFSAFGEDEAS</sequence>
<feature type="transmembrane region" description="Helical" evidence="7">
    <location>
        <begin position="159"/>
        <end position="179"/>
    </location>
</feature>
<dbReference type="Pfam" id="PF00528">
    <property type="entry name" value="BPD_transp_1"/>
    <property type="match status" value="1"/>
</dbReference>
<comment type="subcellular location">
    <subcellularLocation>
        <location evidence="1 7">Cell membrane</location>
        <topology evidence="1 7">Multi-pass membrane protein</topology>
    </subcellularLocation>
</comment>
<feature type="domain" description="ABC transmembrane type-1" evidence="8">
    <location>
        <begin position="55"/>
        <end position="292"/>
    </location>
</feature>
<dbReference type="InterPro" id="IPR000515">
    <property type="entry name" value="MetI-like"/>
</dbReference>
<dbReference type="PANTHER" id="PTHR30193">
    <property type="entry name" value="ABC TRANSPORTER PERMEASE PROTEIN"/>
    <property type="match status" value="1"/>
</dbReference>
<evidence type="ECO:0000313" key="9">
    <source>
        <dbReference type="EMBL" id="GAA3205502.1"/>
    </source>
</evidence>
<keyword evidence="4 7" id="KW-0812">Transmembrane</keyword>
<organism evidence="9 10">
    <name type="scientific">Actinocorallia longicatena</name>
    <dbReference type="NCBI Taxonomy" id="111803"/>
    <lineage>
        <taxon>Bacteria</taxon>
        <taxon>Bacillati</taxon>
        <taxon>Actinomycetota</taxon>
        <taxon>Actinomycetes</taxon>
        <taxon>Streptosporangiales</taxon>
        <taxon>Thermomonosporaceae</taxon>
        <taxon>Actinocorallia</taxon>
    </lineage>
</organism>
<evidence type="ECO:0000313" key="10">
    <source>
        <dbReference type="Proteomes" id="UP001501237"/>
    </source>
</evidence>
<protein>
    <submittedName>
        <fullName evidence="9">Sugar ABC transporter permease</fullName>
    </submittedName>
</protein>
<keyword evidence="10" id="KW-1185">Reference proteome</keyword>
<evidence type="ECO:0000259" key="8">
    <source>
        <dbReference type="PROSITE" id="PS50928"/>
    </source>
</evidence>
<keyword evidence="5 7" id="KW-1133">Transmembrane helix</keyword>
<evidence type="ECO:0000256" key="5">
    <source>
        <dbReference type="ARBA" id="ARBA00022989"/>
    </source>
</evidence>
<accession>A0ABP6Q8V4</accession>